<keyword evidence="2" id="KW-1185">Reference proteome</keyword>
<dbReference type="EMBL" id="CM042056">
    <property type="protein sequence ID" value="KAI3698181.1"/>
    <property type="molecule type" value="Genomic_DNA"/>
</dbReference>
<dbReference type="Proteomes" id="UP001055879">
    <property type="component" value="Linkage Group LG10"/>
</dbReference>
<name>A0ACB8ZKC1_ARCLA</name>
<reference evidence="1 2" key="2">
    <citation type="journal article" date="2022" name="Mol. Ecol. Resour.">
        <title>The genomes of chicory, endive, great burdock and yacon provide insights into Asteraceae paleo-polyploidization history and plant inulin production.</title>
        <authorList>
            <person name="Fan W."/>
            <person name="Wang S."/>
            <person name="Wang H."/>
            <person name="Wang A."/>
            <person name="Jiang F."/>
            <person name="Liu H."/>
            <person name="Zhao H."/>
            <person name="Xu D."/>
            <person name="Zhang Y."/>
        </authorList>
    </citation>
    <scope>NUCLEOTIDE SEQUENCE [LARGE SCALE GENOMIC DNA]</scope>
    <source>
        <strain evidence="2">cv. Niubang</strain>
    </source>
</reference>
<comment type="caution">
    <text evidence="1">The sequence shown here is derived from an EMBL/GenBank/DDBJ whole genome shotgun (WGS) entry which is preliminary data.</text>
</comment>
<proteinExistence type="predicted"/>
<gene>
    <name evidence="1" type="ORF">L6452_31293</name>
</gene>
<sequence length="516" mass="58517">MEIVSSSIASCPKEHRKIYQQWFDYIDSDGDGRITGVEATEFLAMSKLAKSELKQYIYFLSPLILYHFSKGILAYEVCHMVILEFVSLYVERLELPAMEGLGTFLAKRNASRSDGGLESNGMPALNTLFSSKSSKKVTIFTHAIETSSDFDAKPMVMLLGQYSTGKTTFIKHMLKSNYPGAHIGPEPTTDRFIVVMDGPDERSIPGNTIAVRADMPFTGLATFGGAFLSKFECSQMNHPLLEHISFVDSPGVLSGEKQRTQRSYDFTGVIKWFAEKCDLILLLFDPHKLDISDEFKRVISSLHGQDDKIRVVLNKADQVDTQKLMRVYGALMWSLGKVLNTPEVAHYPSKLIKRLGNLKPITSLRSFGDKPVNIEALDSMGKELFEKEQDDLLLDLIDVPKKACDRRINEFVKRARAAKIHAYIIGHLKKEMPTMLGKTKTQQKLVDNLQDEFAKIQREHHLPPGDFPDVEHFREVLATYNIDKFEKVKSKMIQVVDDMLAYDIPELLKNFRNPYD</sequence>
<evidence type="ECO:0000313" key="2">
    <source>
        <dbReference type="Proteomes" id="UP001055879"/>
    </source>
</evidence>
<reference evidence="2" key="1">
    <citation type="journal article" date="2022" name="Mol. Ecol. Resour.">
        <title>The genomes of chicory, endive, great burdock and yacon provide insights into Asteraceae palaeo-polyploidization history and plant inulin production.</title>
        <authorList>
            <person name="Fan W."/>
            <person name="Wang S."/>
            <person name="Wang H."/>
            <person name="Wang A."/>
            <person name="Jiang F."/>
            <person name="Liu H."/>
            <person name="Zhao H."/>
            <person name="Xu D."/>
            <person name="Zhang Y."/>
        </authorList>
    </citation>
    <scope>NUCLEOTIDE SEQUENCE [LARGE SCALE GENOMIC DNA]</scope>
    <source>
        <strain evidence="2">cv. Niubang</strain>
    </source>
</reference>
<organism evidence="1 2">
    <name type="scientific">Arctium lappa</name>
    <name type="common">Greater burdock</name>
    <name type="synonym">Lappa major</name>
    <dbReference type="NCBI Taxonomy" id="4217"/>
    <lineage>
        <taxon>Eukaryota</taxon>
        <taxon>Viridiplantae</taxon>
        <taxon>Streptophyta</taxon>
        <taxon>Embryophyta</taxon>
        <taxon>Tracheophyta</taxon>
        <taxon>Spermatophyta</taxon>
        <taxon>Magnoliopsida</taxon>
        <taxon>eudicotyledons</taxon>
        <taxon>Gunneridae</taxon>
        <taxon>Pentapetalae</taxon>
        <taxon>asterids</taxon>
        <taxon>campanulids</taxon>
        <taxon>Asterales</taxon>
        <taxon>Asteraceae</taxon>
        <taxon>Carduoideae</taxon>
        <taxon>Cardueae</taxon>
        <taxon>Arctiinae</taxon>
        <taxon>Arctium</taxon>
    </lineage>
</organism>
<evidence type="ECO:0000313" key="1">
    <source>
        <dbReference type="EMBL" id="KAI3698181.1"/>
    </source>
</evidence>
<protein>
    <submittedName>
        <fullName evidence="1">Uncharacterized protein</fullName>
    </submittedName>
</protein>
<accession>A0ACB8ZKC1</accession>